<reference evidence="2 3" key="1">
    <citation type="journal article" date="2024" name="Commun. Biol.">
        <title>Comparative genomic analysis of thermophilic fungi reveals convergent evolutionary adaptations and gene losses.</title>
        <authorList>
            <person name="Steindorff A.S."/>
            <person name="Aguilar-Pontes M.V."/>
            <person name="Robinson A.J."/>
            <person name="Andreopoulos B."/>
            <person name="LaButti K."/>
            <person name="Kuo A."/>
            <person name="Mondo S."/>
            <person name="Riley R."/>
            <person name="Otillar R."/>
            <person name="Haridas S."/>
            <person name="Lipzen A."/>
            <person name="Grimwood J."/>
            <person name="Schmutz J."/>
            <person name="Clum A."/>
            <person name="Reid I.D."/>
            <person name="Moisan M.C."/>
            <person name="Butler G."/>
            <person name="Nguyen T.T.M."/>
            <person name="Dewar K."/>
            <person name="Conant G."/>
            <person name="Drula E."/>
            <person name="Henrissat B."/>
            <person name="Hansel C."/>
            <person name="Singer S."/>
            <person name="Hutchinson M.I."/>
            <person name="de Vries R.P."/>
            <person name="Natvig D.O."/>
            <person name="Powell A.J."/>
            <person name="Tsang A."/>
            <person name="Grigoriev I.V."/>
        </authorList>
    </citation>
    <scope>NUCLEOTIDE SEQUENCE [LARGE SCALE GENOMIC DNA]</scope>
    <source>
        <strain evidence="2 3">ATCC 22073</strain>
    </source>
</reference>
<keyword evidence="1" id="KW-1133">Transmembrane helix</keyword>
<dbReference type="GeneID" id="98124699"/>
<comment type="caution">
    <text evidence="2">The sequence shown here is derived from an EMBL/GenBank/DDBJ whole genome shotgun (WGS) entry which is preliminary data.</text>
</comment>
<feature type="transmembrane region" description="Helical" evidence="1">
    <location>
        <begin position="50"/>
        <end position="71"/>
    </location>
</feature>
<dbReference type="Pfam" id="PF06912">
    <property type="entry name" value="DUF1275"/>
    <property type="match status" value="1"/>
</dbReference>
<dbReference type="Proteomes" id="UP001600064">
    <property type="component" value="Unassembled WGS sequence"/>
</dbReference>
<gene>
    <name evidence="2" type="ORF">VTJ83DRAFT_3653</name>
</gene>
<dbReference type="PANTHER" id="PTHR37488:SF1">
    <property type="entry name" value="DUF1275 DOMAIN PROTEIN"/>
    <property type="match status" value="1"/>
</dbReference>
<evidence type="ECO:0000256" key="1">
    <source>
        <dbReference type="SAM" id="Phobius"/>
    </source>
</evidence>
<organism evidence="2 3">
    <name type="scientific">Remersonia thermophila</name>
    <dbReference type="NCBI Taxonomy" id="72144"/>
    <lineage>
        <taxon>Eukaryota</taxon>
        <taxon>Fungi</taxon>
        <taxon>Dikarya</taxon>
        <taxon>Ascomycota</taxon>
        <taxon>Pezizomycotina</taxon>
        <taxon>Sordariomycetes</taxon>
        <taxon>Sordariomycetidae</taxon>
        <taxon>Sordariales</taxon>
        <taxon>Sordariales incertae sedis</taxon>
        <taxon>Remersonia</taxon>
    </lineage>
</organism>
<feature type="transmembrane region" description="Helical" evidence="1">
    <location>
        <begin position="252"/>
        <end position="272"/>
    </location>
</feature>
<keyword evidence="1" id="KW-0812">Transmembrane</keyword>
<dbReference type="RefSeq" id="XP_070867531.1">
    <property type="nucleotide sequence ID" value="XM_071010055.1"/>
</dbReference>
<dbReference type="EMBL" id="JAZGUE010000003">
    <property type="protein sequence ID" value="KAL2268807.1"/>
    <property type="molecule type" value="Genomic_DNA"/>
</dbReference>
<dbReference type="InterPro" id="IPR010699">
    <property type="entry name" value="DUF1275"/>
</dbReference>
<accession>A0ABR4DEP2</accession>
<feature type="transmembrane region" description="Helical" evidence="1">
    <location>
        <begin position="107"/>
        <end position="130"/>
    </location>
</feature>
<protein>
    <submittedName>
        <fullName evidence="2">Uncharacterized protein</fullName>
    </submittedName>
</protein>
<evidence type="ECO:0000313" key="3">
    <source>
        <dbReference type="Proteomes" id="UP001600064"/>
    </source>
</evidence>
<dbReference type="PANTHER" id="PTHR37488">
    <property type="entry name" value="DUF1275 DOMAIN-CONTAINING PROTEIN"/>
    <property type="match status" value="1"/>
</dbReference>
<feature type="transmembrane region" description="Helical" evidence="1">
    <location>
        <begin position="228"/>
        <end position="245"/>
    </location>
</feature>
<sequence length="286" mass="30128">MGILCFHADGCAPPSLLLPAALLSAPCGSRRAPLNGSHAALFTAARSSKWSLTSLCVLGNTVYIGVGLSSPTTSTRWIKSLVSLLSFCLGAFFFSRFHRRFSPARRWVLIASFSIQLLLTAAAAAMVTGANLSFLHRSDLGSQDQDANNPFGVIDDRLSWDVLVPIALVAFQSCGQAVASRALKYPALTSVVLTSVYCDLFSDPALFVGLLPFRREEGGGNPDRNRRAAAPVSLLLGAFAGGWLVRGPLGMAAALWTAAGVKAVVVGAWVVWPGVVEAGEEGRLPA</sequence>
<evidence type="ECO:0000313" key="2">
    <source>
        <dbReference type="EMBL" id="KAL2268807.1"/>
    </source>
</evidence>
<name>A0ABR4DEP2_9PEZI</name>
<feature type="transmembrane region" description="Helical" evidence="1">
    <location>
        <begin position="77"/>
        <end position="95"/>
    </location>
</feature>
<keyword evidence="3" id="KW-1185">Reference proteome</keyword>
<keyword evidence="1" id="KW-0472">Membrane</keyword>
<proteinExistence type="predicted"/>